<dbReference type="Pfam" id="PF00004">
    <property type="entry name" value="AAA"/>
    <property type="match status" value="2"/>
</dbReference>
<dbReference type="CDD" id="cd19530">
    <property type="entry name" value="RecA-like_NVL_r2-like"/>
    <property type="match status" value="1"/>
</dbReference>
<evidence type="ECO:0000256" key="8">
    <source>
        <dbReference type="SAM" id="Coils"/>
    </source>
</evidence>
<sequence>MTKRTLNKRSRLSDDIDSRLAPYIQQIQQENKGGSVSAHTVFQYVQNVDFSFKRMKKAQLERSIDRVLKSLKKQDIEKQAEVLSSDKLELDKETRSEFDESSDLDDSEAMEFERLKIEGVKMMEVKDTNLMNQSITKIWSQHSPQSAEPSPKHTPSADSNSNIIPLTSTSSTSIVDKNQDEKEKFKNTRKSKIKVSKIEYKNLKVKETRSGLSLPSARLSDLGGIEACIEEILELVAMPLTHPEIYLHTGVQPPRGILLHGPPGCGKTLLANAIAGELGVPFISISAPSVVSGMSGESEKKIREIFEDAKEKAPCLIFIDEIDAITPKRETAQREMERRIVAQLLTCMDDLSWDKMNYQPIIIIGATNRPDSLDPALRRAGRFDREISMGVPDEQAREKILKVISSKLRLSGDFDYKALAKLTPGYVGADLNALTTAAGVIAMKRIFTDLSEYHKSNTDNDESIEMQIDNTSSSTLFENQSPTDKLKSISAFFRDHPDPLTAEELEPLSITNDDFLQALSKVQPSSKREGFATVPDVTWADIGALEFVRDELRMAIVEPIKHPELFSKVGITAPAGVLLWGPPGCGKTLLAKAVANESHINFISVKGPELLNKYVGESERGVRQVFARARASSPCVIFFDELDALCTRRDDSQSEASARVVNTLLTELDGLENRKQVYVVAATNRPDIIDPAMMRPGRLDKLLYVELPTPSGRYEILKTLTKRTPLGEDVSLVKIAEDERCTNFSGADLASLIREAAVAALRTTLYSQGSNLPVTEKLPDNEIFVNVSHFEMAFNKVSSSVSKSDKKRYDSLRIKLGCATENKIIKKSNE</sequence>
<dbReference type="FunFam" id="3.40.50.300:FF:000018">
    <property type="entry name" value="Cell division control 48"/>
    <property type="match status" value="1"/>
</dbReference>
<feature type="compositionally biased region" description="Basic and acidic residues" evidence="9">
    <location>
        <begin position="177"/>
        <end position="186"/>
    </location>
</feature>
<feature type="region of interest" description="Disordered" evidence="9">
    <location>
        <begin position="139"/>
        <end position="188"/>
    </location>
</feature>
<dbReference type="PROSITE" id="PS00674">
    <property type="entry name" value="AAA"/>
    <property type="match status" value="1"/>
</dbReference>
<feature type="coiled-coil region" evidence="8">
    <location>
        <begin position="57"/>
        <end position="93"/>
    </location>
</feature>
<dbReference type="PANTHER" id="PTHR23077">
    <property type="entry name" value="AAA-FAMILY ATPASE"/>
    <property type="match status" value="1"/>
</dbReference>
<proteinExistence type="inferred from homology"/>
<dbReference type="PANTHER" id="PTHR23077:SF171">
    <property type="entry name" value="NUCLEAR VALOSIN-CONTAINING PROTEIN-LIKE"/>
    <property type="match status" value="1"/>
</dbReference>
<dbReference type="Gene3D" id="1.10.8.60">
    <property type="match status" value="2"/>
</dbReference>
<dbReference type="STRING" id="94130.A0A2Z6QIU3"/>
<evidence type="ECO:0000259" key="10">
    <source>
        <dbReference type="SMART" id="SM00382"/>
    </source>
</evidence>
<reference evidence="12" key="2">
    <citation type="submission" date="2019-10" db="EMBL/GenBank/DDBJ databases">
        <title>Conservation and host-specific expression of non-tandemly repeated heterogenous ribosome RNA gene in arbuscular mycorrhizal fungi.</title>
        <authorList>
            <person name="Maeda T."/>
            <person name="Kobayashi Y."/>
            <person name="Nakagawa T."/>
            <person name="Ezawa T."/>
            <person name="Yamaguchi K."/>
            <person name="Bino T."/>
            <person name="Nishimoto Y."/>
            <person name="Shigenobu S."/>
            <person name="Kawaguchi M."/>
        </authorList>
    </citation>
    <scope>NUCLEOTIDE SEQUENCE</scope>
    <source>
        <strain evidence="12">HR1</strain>
    </source>
</reference>
<dbReference type="GO" id="GO:0003723">
    <property type="term" value="F:RNA binding"/>
    <property type="evidence" value="ECO:0007669"/>
    <property type="project" value="TreeGrafter"/>
</dbReference>
<dbReference type="InterPro" id="IPR003960">
    <property type="entry name" value="ATPase_AAA_CS"/>
</dbReference>
<dbReference type="GO" id="GO:0016887">
    <property type="term" value="F:ATP hydrolysis activity"/>
    <property type="evidence" value="ECO:0007669"/>
    <property type="project" value="InterPro"/>
</dbReference>
<keyword evidence="6" id="KW-0067">ATP-binding</keyword>
<feature type="domain" description="AAA+ ATPase" evidence="10">
    <location>
        <begin position="573"/>
        <end position="709"/>
    </location>
</feature>
<evidence type="ECO:0000313" key="12">
    <source>
        <dbReference type="EMBL" id="GES83100.1"/>
    </source>
</evidence>
<keyword evidence="8" id="KW-0175">Coiled coil</keyword>
<evidence type="ECO:0000256" key="5">
    <source>
        <dbReference type="ARBA" id="ARBA00022741"/>
    </source>
</evidence>
<feature type="compositionally biased region" description="Low complexity" evidence="9">
    <location>
        <begin position="159"/>
        <end position="174"/>
    </location>
</feature>
<dbReference type="InterPro" id="IPR003959">
    <property type="entry name" value="ATPase_AAA_core"/>
</dbReference>
<keyword evidence="13" id="KW-1185">Reference proteome</keyword>
<dbReference type="FunFam" id="1.10.8.60:FF:000081">
    <property type="entry name" value="AAA family ATPase/60S ribosome export protein"/>
    <property type="match status" value="1"/>
</dbReference>
<gene>
    <name evidence="12" type="ORF">RCL2_001026300</name>
    <name evidence="11" type="ORF">RclHR1_01690005</name>
</gene>
<dbReference type="Gene3D" id="3.40.50.300">
    <property type="entry name" value="P-loop containing nucleotide triphosphate hydrolases"/>
    <property type="match status" value="2"/>
</dbReference>
<dbReference type="Proteomes" id="UP000247702">
    <property type="component" value="Unassembled WGS sequence"/>
</dbReference>
<dbReference type="EMBL" id="BLAL01000066">
    <property type="protein sequence ID" value="GES83100.1"/>
    <property type="molecule type" value="Genomic_DNA"/>
</dbReference>
<dbReference type="SMART" id="SM00382">
    <property type="entry name" value="AAA"/>
    <property type="match status" value="2"/>
</dbReference>
<dbReference type="FunFam" id="3.40.50.300:FF:000365">
    <property type="entry name" value="Ribosome biogenesis ATPase RIX7"/>
    <property type="match status" value="1"/>
</dbReference>
<dbReference type="Proteomes" id="UP000615446">
    <property type="component" value="Unassembled WGS sequence"/>
</dbReference>
<protein>
    <submittedName>
        <fullName evidence="12">AAA-domain-containing protein</fullName>
    </submittedName>
</protein>
<evidence type="ECO:0000256" key="3">
    <source>
        <dbReference type="ARBA" id="ARBA00022553"/>
    </source>
</evidence>
<organism evidence="11 13">
    <name type="scientific">Rhizophagus clarus</name>
    <dbReference type="NCBI Taxonomy" id="94130"/>
    <lineage>
        <taxon>Eukaryota</taxon>
        <taxon>Fungi</taxon>
        <taxon>Fungi incertae sedis</taxon>
        <taxon>Mucoromycota</taxon>
        <taxon>Glomeromycotina</taxon>
        <taxon>Glomeromycetes</taxon>
        <taxon>Glomerales</taxon>
        <taxon>Glomeraceae</taxon>
        <taxon>Rhizophagus</taxon>
    </lineage>
</organism>
<evidence type="ECO:0000256" key="1">
    <source>
        <dbReference type="ARBA" id="ARBA00004123"/>
    </source>
</evidence>
<dbReference type="Pfam" id="PF17862">
    <property type="entry name" value="AAA_lid_3"/>
    <property type="match status" value="2"/>
</dbReference>
<dbReference type="InterPro" id="IPR027417">
    <property type="entry name" value="P-loop_NTPase"/>
</dbReference>
<evidence type="ECO:0000256" key="9">
    <source>
        <dbReference type="SAM" id="MobiDB-lite"/>
    </source>
</evidence>
<dbReference type="CDD" id="cd19518">
    <property type="entry name" value="RecA-like_NVL_r1-like"/>
    <property type="match status" value="1"/>
</dbReference>
<evidence type="ECO:0000313" key="13">
    <source>
        <dbReference type="Proteomes" id="UP000247702"/>
    </source>
</evidence>
<dbReference type="InterPro" id="IPR050168">
    <property type="entry name" value="AAA_ATPase_domain"/>
</dbReference>
<dbReference type="GO" id="GO:1990275">
    <property type="term" value="F:preribosome binding"/>
    <property type="evidence" value="ECO:0007669"/>
    <property type="project" value="TreeGrafter"/>
</dbReference>
<dbReference type="FunFam" id="1.10.8.60:FF:000110">
    <property type="entry name" value="Ribosome biogenesis ATPase RIX7"/>
    <property type="match status" value="1"/>
</dbReference>
<name>A0A2Z6QIU3_9GLOM</name>
<keyword evidence="5" id="KW-0547">Nucleotide-binding</keyword>
<feature type="compositionally biased region" description="Polar residues" evidence="9">
    <location>
        <begin position="139"/>
        <end position="148"/>
    </location>
</feature>
<dbReference type="SUPFAM" id="SSF52540">
    <property type="entry name" value="P-loop containing nucleoside triphosphate hydrolases"/>
    <property type="match status" value="2"/>
</dbReference>
<dbReference type="GO" id="GO:0042273">
    <property type="term" value="P:ribosomal large subunit biogenesis"/>
    <property type="evidence" value="ECO:0007669"/>
    <property type="project" value="UniProtKB-ARBA"/>
</dbReference>
<comment type="subcellular location">
    <subcellularLocation>
        <location evidence="1">Nucleus</location>
    </subcellularLocation>
</comment>
<dbReference type="EMBL" id="BEXD01000768">
    <property type="protein sequence ID" value="GBB90020.1"/>
    <property type="molecule type" value="Genomic_DNA"/>
</dbReference>
<evidence type="ECO:0000256" key="4">
    <source>
        <dbReference type="ARBA" id="ARBA00022737"/>
    </source>
</evidence>
<evidence type="ECO:0000256" key="6">
    <source>
        <dbReference type="ARBA" id="ARBA00022840"/>
    </source>
</evidence>
<comment type="caution">
    <text evidence="11">The sequence shown here is derived from an EMBL/GenBank/DDBJ whole genome shotgun (WGS) entry which is preliminary data.</text>
</comment>
<comment type="similarity">
    <text evidence="2">Belongs to the AAA ATPase family.</text>
</comment>
<dbReference type="GO" id="GO:0005730">
    <property type="term" value="C:nucleolus"/>
    <property type="evidence" value="ECO:0007669"/>
    <property type="project" value="UniProtKB-ARBA"/>
</dbReference>
<dbReference type="InterPro" id="IPR041569">
    <property type="entry name" value="AAA_lid_3"/>
</dbReference>
<keyword evidence="3" id="KW-0597">Phosphoprotein</keyword>
<keyword evidence="7" id="KW-0539">Nucleus</keyword>
<evidence type="ECO:0000256" key="7">
    <source>
        <dbReference type="ARBA" id="ARBA00023242"/>
    </source>
</evidence>
<evidence type="ECO:0000256" key="2">
    <source>
        <dbReference type="ARBA" id="ARBA00006914"/>
    </source>
</evidence>
<evidence type="ECO:0000313" key="11">
    <source>
        <dbReference type="EMBL" id="GBB90020.1"/>
    </source>
</evidence>
<dbReference type="GO" id="GO:0005524">
    <property type="term" value="F:ATP binding"/>
    <property type="evidence" value="ECO:0007669"/>
    <property type="project" value="UniProtKB-KW"/>
</dbReference>
<dbReference type="InterPro" id="IPR003593">
    <property type="entry name" value="AAA+_ATPase"/>
</dbReference>
<feature type="domain" description="AAA+ ATPase" evidence="10">
    <location>
        <begin position="253"/>
        <end position="393"/>
    </location>
</feature>
<dbReference type="OrthoDB" id="27435at2759"/>
<reference evidence="11 13" key="1">
    <citation type="submission" date="2017-11" db="EMBL/GenBank/DDBJ databases">
        <title>The genome of Rhizophagus clarus HR1 reveals common genetic basis of auxotrophy among arbuscular mycorrhizal fungi.</title>
        <authorList>
            <person name="Kobayashi Y."/>
        </authorList>
    </citation>
    <scope>NUCLEOTIDE SEQUENCE [LARGE SCALE GENOMIC DNA]</scope>
    <source>
        <strain evidence="11 13">HR1</strain>
    </source>
</reference>
<keyword evidence="4" id="KW-0677">Repeat</keyword>
<dbReference type="AlphaFoldDB" id="A0A2Z6QIU3"/>
<accession>A0A2Z6QIU3</accession>